<evidence type="ECO:0000259" key="1">
    <source>
        <dbReference type="SMART" id="SM00871"/>
    </source>
</evidence>
<protein>
    <submittedName>
        <fullName evidence="2">DNA gyrase inhibitor GyrI</fullName>
    </submittedName>
</protein>
<dbReference type="SUPFAM" id="SSF55136">
    <property type="entry name" value="Probable bacterial effector-binding domain"/>
    <property type="match status" value="1"/>
</dbReference>
<dbReference type="OrthoDB" id="9807923at2"/>
<dbReference type="SMART" id="SM00871">
    <property type="entry name" value="AraC_E_bind"/>
    <property type="match status" value="1"/>
</dbReference>
<dbReference type="EMBL" id="PVYX01000002">
    <property type="protein sequence ID" value="PRX54639.1"/>
    <property type="molecule type" value="Genomic_DNA"/>
</dbReference>
<name>A0A2T0MAX0_9FLAO</name>
<evidence type="ECO:0000313" key="2">
    <source>
        <dbReference type="EMBL" id="PRX54639.1"/>
    </source>
</evidence>
<dbReference type="PANTHER" id="PTHR40055">
    <property type="entry name" value="TRANSCRIPTIONAL REGULATOR YGIV-RELATED"/>
    <property type="match status" value="1"/>
</dbReference>
<feature type="domain" description="AraC effector-binding" evidence="1">
    <location>
        <begin position="6"/>
        <end position="161"/>
    </location>
</feature>
<proteinExistence type="predicted"/>
<dbReference type="InterPro" id="IPR029442">
    <property type="entry name" value="GyrI-like"/>
</dbReference>
<reference evidence="2 3" key="1">
    <citation type="submission" date="2018-03" db="EMBL/GenBank/DDBJ databases">
        <title>Genomic Encyclopedia of Archaeal and Bacterial Type Strains, Phase II (KMG-II): from individual species to whole genera.</title>
        <authorList>
            <person name="Goeker M."/>
        </authorList>
    </citation>
    <scope>NUCLEOTIDE SEQUENCE [LARGE SCALE GENOMIC DNA]</scope>
    <source>
        <strain evidence="2 3">DSM 25027</strain>
    </source>
</reference>
<keyword evidence="3" id="KW-1185">Reference proteome</keyword>
<comment type="caution">
    <text evidence="2">The sequence shown here is derived from an EMBL/GenBank/DDBJ whole genome shotgun (WGS) entry which is preliminary data.</text>
</comment>
<organism evidence="2 3">
    <name type="scientific">Flagellimonas meridianipacifica</name>
    <dbReference type="NCBI Taxonomy" id="1080225"/>
    <lineage>
        <taxon>Bacteria</taxon>
        <taxon>Pseudomonadati</taxon>
        <taxon>Bacteroidota</taxon>
        <taxon>Flavobacteriia</taxon>
        <taxon>Flavobacteriales</taxon>
        <taxon>Flavobacteriaceae</taxon>
        <taxon>Flagellimonas</taxon>
    </lineage>
</organism>
<dbReference type="InterPro" id="IPR010499">
    <property type="entry name" value="AraC_E-bd"/>
</dbReference>
<dbReference type="Proteomes" id="UP000237640">
    <property type="component" value="Unassembled WGS sequence"/>
</dbReference>
<dbReference type="InterPro" id="IPR050908">
    <property type="entry name" value="SmbC-like"/>
</dbReference>
<accession>A0A2T0MAX0</accession>
<evidence type="ECO:0000313" key="3">
    <source>
        <dbReference type="Proteomes" id="UP000237640"/>
    </source>
</evidence>
<dbReference type="AlphaFoldDB" id="A0A2T0MAX0"/>
<gene>
    <name evidence="2" type="ORF">CLV81_3041</name>
</gene>
<dbReference type="Gene3D" id="3.20.80.10">
    <property type="entry name" value="Regulatory factor, effector binding domain"/>
    <property type="match status" value="1"/>
</dbReference>
<sequence length="161" mass="18148">MITTTSEIRVETFPKRFLACVQNVGTYKGDTALFQRLFTKVKDWAEPKGLLENTTLETITIYHDDSGVVPEEEQTISVGFTVPEGTQVEGDIKLLEIPKGNYLVGTFEILSTEYGDAWNKMMDFVEKGNIKSLGDTMYESYKNDPRTHPEGKHIVDICMAV</sequence>
<dbReference type="PANTHER" id="PTHR40055:SF1">
    <property type="entry name" value="TRANSCRIPTIONAL REGULATOR YGIV-RELATED"/>
    <property type="match status" value="1"/>
</dbReference>
<dbReference type="RefSeq" id="WP_106145937.1">
    <property type="nucleotide sequence ID" value="NZ_PVYX01000002.1"/>
</dbReference>
<dbReference type="Pfam" id="PF06445">
    <property type="entry name" value="GyrI-like"/>
    <property type="match status" value="1"/>
</dbReference>
<dbReference type="InterPro" id="IPR011256">
    <property type="entry name" value="Reg_factor_effector_dom_sf"/>
</dbReference>